<dbReference type="AlphaFoldDB" id="A0A329UF54"/>
<dbReference type="InterPro" id="IPR015421">
    <property type="entry name" value="PyrdxlP-dep_Trfase_major"/>
</dbReference>
<dbReference type="PIRSF" id="PIRSF000524">
    <property type="entry name" value="SPT"/>
    <property type="match status" value="1"/>
</dbReference>
<feature type="modified residue" description="N6-(pyridoxal phosphate)lysine" evidence="6">
    <location>
        <position position="187"/>
    </location>
</feature>
<evidence type="ECO:0000256" key="1">
    <source>
        <dbReference type="ARBA" id="ARBA00001933"/>
    </source>
</evidence>
<dbReference type="PANTHER" id="PTHR42778:SF1">
    <property type="entry name" value="2-AMINOETHYLPHOSPHONATE--PYRUVATE TRANSAMINASE"/>
    <property type="match status" value="1"/>
</dbReference>
<dbReference type="PANTHER" id="PTHR42778">
    <property type="entry name" value="2-AMINOETHYLPHOSPHONATE--PYRUVATE TRANSAMINASE"/>
    <property type="match status" value="1"/>
</dbReference>
<evidence type="ECO:0000259" key="7">
    <source>
        <dbReference type="Pfam" id="PF00266"/>
    </source>
</evidence>
<accession>A0A329UF54</accession>
<dbReference type="InterPro" id="IPR015422">
    <property type="entry name" value="PyrdxlP-dep_Trfase_small"/>
</dbReference>
<dbReference type="RefSeq" id="WP_112090179.1">
    <property type="nucleotide sequence ID" value="NZ_PRLD01000002.1"/>
</dbReference>
<dbReference type="GO" id="GO:0008483">
    <property type="term" value="F:transaminase activity"/>
    <property type="evidence" value="ECO:0007669"/>
    <property type="project" value="UniProtKB-KW"/>
</dbReference>
<keyword evidence="2 8" id="KW-0032">Aminotransferase</keyword>
<comment type="caution">
    <text evidence="8">The sequence shown here is derived from an EMBL/GenBank/DDBJ whole genome shotgun (WGS) entry which is preliminary data.</text>
</comment>
<dbReference type="Proteomes" id="UP000251281">
    <property type="component" value="Unassembled WGS sequence"/>
</dbReference>
<name>A0A329UF54_9FIRM</name>
<dbReference type="Gene3D" id="3.90.1150.10">
    <property type="entry name" value="Aspartate Aminotransferase, domain 1"/>
    <property type="match status" value="1"/>
</dbReference>
<evidence type="ECO:0000256" key="5">
    <source>
        <dbReference type="PIRSR" id="PIRSR000524-1"/>
    </source>
</evidence>
<feature type="domain" description="Aminotransferase class V" evidence="7">
    <location>
        <begin position="30"/>
        <end position="316"/>
    </location>
</feature>
<evidence type="ECO:0000256" key="3">
    <source>
        <dbReference type="ARBA" id="ARBA00022679"/>
    </source>
</evidence>
<evidence type="ECO:0000256" key="2">
    <source>
        <dbReference type="ARBA" id="ARBA00022576"/>
    </source>
</evidence>
<feature type="binding site" evidence="5">
    <location>
        <position position="329"/>
    </location>
    <ligand>
        <name>substrate</name>
    </ligand>
</feature>
<keyword evidence="4 6" id="KW-0663">Pyridoxal phosphate</keyword>
<protein>
    <submittedName>
        <fullName evidence="8">Aspartate aminotransferase</fullName>
    </submittedName>
</protein>
<organism evidence="8 9">
    <name type="scientific">Faecalibacterium prausnitzii</name>
    <dbReference type="NCBI Taxonomy" id="853"/>
    <lineage>
        <taxon>Bacteria</taxon>
        <taxon>Bacillati</taxon>
        <taxon>Bacillota</taxon>
        <taxon>Clostridia</taxon>
        <taxon>Eubacteriales</taxon>
        <taxon>Oscillospiraceae</taxon>
        <taxon>Faecalibacterium</taxon>
    </lineage>
</organism>
<keyword evidence="3 8" id="KW-0808">Transferase</keyword>
<evidence type="ECO:0000256" key="6">
    <source>
        <dbReference type="PIRSR" id="PIRSR000524-50"/>
    </source>
</evidence>
<dbReference type="EMBL" id="PRLD01000002">
    <property type="protein sequence ID" value="RAW59644.1"/>
    <property type="molecule type" value="Genomic_DNA"/>
</dbReference>
<dbReference type="SUPFAM" id="SSF53383">
    <property type="entry name" value="PLP-dependent transferases"/>
    <property type="match status" value="1"/>
</dbReference>
<dbReference type="InterPro" id="IPR000192">
    <property type="entry name" value="Aminotrans_V_dom"/>
</dbReference>
<gene>
    <name evidence="8" type="ORF">C4N24_02430</name>
</gene>
<dbReference type="Pfam" id="PF00266">
    <property type="entry name" value="Aminotran_5"/>
    <property type="match status" value="1"/>
</dbReference>
<evidence type="ECO:0000313" key="8">
    <source>
        <dbReference type="EMBL" id="RAW59644.1"/>
    </source>
</evidence>
<dbReference type="Gene3D" id="3.40.640.10">
    <property type="entry name" value="Type I PLP-dependent aspartate aminotransferase-like (Major domain)"/>
    <property type="match status" value="1"/>
</dbReference>
<evidence type="ECO:0000256" key="4">
    <source>
        <dbReference type="ARBA" id="ARBA00022898"/>
    </source>
</evidence>
<dbReference type="InterPro" id="IPR024169">
    <property type="entry name" value="SP_NH2Trfase/AEP_transaminase"/>
</dbReference>
<proteinExistence type="predicted"/>
<dbReference type="InterPro" id="IPR015424">
    <property type="entry name" value="PyrdxlP-dep_Trfase"/>
</dbReference>
<comment type="cofactor">
    <cofactor evidence="1 6">
        <name>pyridoxal 5'-phosphate</name>
        <dbReference type="ChEBI" id="CHEBI:597326"/>
    </cofactor>
</comment>
<sequence length="357" mass="39312">MLNFTVGPVMSDEKIRAIGAEQVPYFRTPEFSAVMLENEKLMKQFAKAGDDARVVFITGSGTAAMEATVMNVFDKKDKVLVVNGGSFGQRFVELCQIHEIPYEEIKLEKGKALKKEQLDMYDGKGFTGFLVNVHETSTGVHYDIEMISEFCKKNGIFLVVDAISSFLADDFDMNKLGVQVMITGSQKALACPPGVSVIVLSDEAVKRVEARDVKCMYLNLKSALKNGERGQTPFTPAVGTLRQINARLKEIEAAGGVESETKKIAELAQDFRDKIKGLPLEIVSESMSNAVTPLHPLNVSAYDVFTILKDEYGIWICPNGGEMKETIFRVGHIGALTKEDNSTLVNALKDLQKRGLL</sequence>
<reference evidence="8 9" key="1">
    <citation type="submission" date="2018-02" db="EMBL/GenBank/DDBJ databases">
        <title>Complete genome sequencing of Faecalibacterium prausnitzii strains isolated from the human gut.</title>
        <authorList>
            <person name="Fitzgerald B.C."/>
            <person name="Shkoporov A.N."/>
            <person name="Ross P.R."/>
            <person name="Hill C."/>
        </authorList>
    </citation>
    <scope>NUCLEOTIDE SEQUENCE [LARGE SCALE GENOMIC DNA]</scope>
    <source>
        <strain evidence="8 9">APC923/51-1</strain>
    </source>
</reference>
<evidence type="ECO:0000313" key="9">
    <source>
        <dbReference type="Proteomes" id="UP000251281"/>
    </source>
</evidence>